<dbReference type="GO" id="GO:0006355">
    <property type="term" value="P:regulation of DNA-templated transcription"/>
    <property type="evidence" value="ECO:0007669"/>
    <property type="project" value="InterPro"/>
</dbReference>
<dbReference type="SUPFAM" id="SSF46894">
    <property type="entry name" value="C-terminal effector domain of the bipartite response regulators"/>
    <property type="match status" value="1"/>
</dbReference>
<dbReference type="KEGG" id="ria:C7V51_13065"/>
<keyword evidence="6" id="KW-0812">Transmembrane</keyword>
<evidence type="ECO:0000256" key="1">
    <source>
        <dbReference type="ARBA" id="ARBA00022553"/>
    </source>
</evidence>
<keyword evidence="1 5" id="KW-0597">Phosphoprotein</keyword>
<dbReference type="AlphaFoldDB" id="A0AAD1AEE5"/>
<dbReference type="CDD" id="cd06170">
    <property type="entry name" value="LuxR_C_like"/>
    <property type="match status" value="1"/>
</dbReference>
<dbReference type="InterPro" id="IPR016032">
    <property type="entry name" value="Sig_transdc_resp-reg_C-effctor"/>
</dbReference>
<dbReference type="InterPro" id="IPR000792">
    <property type="entry name" value="Tscrpt_reg_LuxR_C"/>
</dbReference>
<feature type="transmembrane region" description="Helical" evidence="6">
    <location>
        <begin position="101"/>
        <end position="118"/>
    </location>
</feature>
<reference evidence="9 10" key="1">
    <citation type="submission" date="2018-03" db="EMBL/GenBank/DDBJ databases">
        <title>Bacteriophage NCPPB3778 and a type I-E CRISPR drive the evolution of the US Biological Select Agent, Rathayibacter toxicus.</title>
        <authorList>
            <person name="Davis E.W.II."/>
            <person name="Tabima J.F."/>
            <person name="Weisberg A.J."/>
            <person name="Dantas Lopes L."/>
            <person name="Wiseman M.S."/>
            <person name="Wiseman M.S."/>
            <person name="Pupko T."/>
            <person name="Belcher M.S."/>
            <person name="Sechler A.J."/>
            <person name="Tancos M.A."/>
            <person name="Schroeder B.K."/>
            <person name="Murray T.D."/>
            <person name="Luster D.G."/>
            <person name="Schneider W.L."/>
            <person name="Rogers E."/>
            <person name="Andreote F.D."/>
            <person name="Grunwald N.J."/>
            <person name="Putnam M.L."/>
            <person name="Chang J.H."/>
        </authorList>
    </citation>
    <scope>NUCLEOTIDE SEQUENCE [LARGE SCALE GENOMIC DNA]</scope>
    <source>
        <strain evidence="9 10">NCCPB 2253</strain>
    </source>
</reference>
<evidence type="ECO:0000259" key="8">
    <source>
        <dbReference type="PROSITE" id="PS50110"/>
    </source>
</evidence>
<accession>A0AAD1AEE5</accession>
<dbReference type="GO" id="GO:0000155">
    <property type="term" value="F:phosphorelay sensor kinase activity"/>
    <property type="evidence" value="ECO:0007669"/>
    <property type="project" value="InterPro"/>
</dbReference>
<evidence type="ECO:0000313" key="9">
    <source>
        <dbReference type="EMBL" id="AZZ56703.1"/>
    </source>
</evidence>
<keyword evidence="4" id="KW-0804">Transcription</keyword>
<dbReference type="InterPro" id="IPR036890">
    <property type="entry name" value="HATPase_C_sf"/>
</dbReference>
<dbReference type="Pfam" id="PF00072">
    <property type="entry name" value="Response_reg"/>
    <property type="match status" value="1"/>
</dbReference>
<dbReference type="SMART" id="SM00421">
    <property type="entry name" value="HTH_LUXR"/>
    <property type="match status" value="1"/>
</dbReference>
<gene>
    <name evidence="9" type="ORF">C7V51_13065</name>
</gene>
<evidence type="ECO:0000259" key="7">
    <source>
        <dbReference type="PROSITE" id="PS50043"/>
    </source>
</evidence>
<feature type="domain" description="HTH luxR-type" evidence="7">
    <location>
        <begin position="607"/>
        <end position="672"/>
    </location>
</feature>
<dbReference type="SUPFAM" id="SSF52172">
    <property type="entry name" value="CheY-like"/>
    <property type="match status" value="1"/>
</dbReference>
<feature type="domain" description="Response regulatory" evidence="8">
    <location>
        <begin position="461"/>
        <end position="578"/>
    </location>
</feature>
<keyword evidence="3" id="KW-0238">DNA-binding</keyword>
<organism evidence="9 10">
    <name type="scientific">Rathayibacter iranicus</name>
    <dbReference type="NCBI Taxonomy" id="59737"/>
    <lineage>
        <taxon>Bacteria</taxon>
        <taxon>Bacillati</taxon>
        <taxon>Actinomycetota</taxon>
        <taxon>Actinomycetes</taxon>
        <taxon>Micrococcales</taxon>
        <taxon>Microbacteriaceae</taxon>
        <taxon>Rathayibacter</taxon>
    </lineage>
</organism>
<dbReference type="PROSITE" id="PS50110">
    <property type="entry name" value="RESPONSE_REGULATORY"/>
    <property type="match status" value="1"/>
</dbReference>
<dbReference type="PANTHER" id="PTHR43214:SF24">
    <property type="entry name" value="TRANSCRIPTIONAL REGULATORY PROTEIN NARL-RELATED"/>
    <property type="match status" value="1"/>
</dbReference>
<dbReference type="CDD" id="cd16917">
    <property type="entry name" value="HATPase_UhpB-NarQ-NarX-like"/>
    <property type="match status" value="1"/>
</dbReference>
<dbReference type="GO" id="GO:0003677">
    <property type="term" value="F:DNA binding"/>
    <property type="evidence" value="ECO:0007669"/>
    <property type="project" value="UniProtKB-KW"/>
</dbReference>
<feature type="transmembrane region" description="Helical" evidence="6">
    <location>
        <begin position="77"/>
        <end position="95"/>
    </location>
</feature>
<dbReference type="PROSITE" id="PS50043">
    <property type="entry name" value="HTH_LUXR_2"/>
    <property type="match status" value="1"/>
</dbReference>
<keyword evidence="6" id="KW-1133">Transmembrane helix</keyword>
<evidence type="ECO:0000256" key="6">
    <source>
        <dbReference type="SAM" id="Phobius"/>
    </source>
</evidence>
<dbReference type="Pfam" id="PF07730">
    <property type="entry name" value="HisKA_3"/>
    <property type="match status" value="1"/>
</dbReference>
<dbReference type="Proteomes" id="UP000283946">
    <property type="component" value="Chromosome"/>
</dbReference>
<protein>
    <recommendedName>
        <fullName evidence="11">Response regulator</fullName>
    </recommendedName>
</protein>
<keyword evidence="6" id="KW-0472">Membrane</keyword>
<evidence type="ECO:0000256" key="5">
    <source>
        <dbReference type="PROSITE-ProRule" id="PRU00169"/>
    </source>
</evidence>
<dbReference type="InterPro" id="IPR058245">
    <property type="entry name" value="NreC/VraR/RcsB-like_REC"/>
</dbReference>
<dbReference type="Pfam" id="PF00196">
    <property type="entry name" value="GerE"/>
    <property type="match status" value="1"/>
</dbReference>
<evidence type="ECO:0008006" key="11">
    <source>
        <dbReference type="Google" id="ProtNLM"/>
    </source>
</evidence>
<dbReference type="InterPro" id="IPR055558">
    <property type="entry name" value="DUF7134"/>
</dbReference>
<dbReference type="InterPro" id="IPR011712">
    <property type="entry name" value="Sig_transdc_His_kin_sub3_dim/P"/>
</dbReference>
<dbReference type="SMART" id="SM00448">
    <property type="entry name" value="REC"/>
    <property type="match status" value="1"/>
</dbReference>
<dbReference type="CDD" id="cd17535">
    <property type="entry name" value="REC_NarL-like"/>
    <property type="match status" value="1"/>
</dbReference>
<evidence type="ECO:0000256" key="3">
    <source>
        <dbReference type="ARBA" id="ARBA00023125"/>
    </source>
</evidence>
<dbReference type="PRINTS" id="PR00038">
    <property type="entry name" value="HTHLUXR"/>
</dbReference>
<dbReference type="InterPro" id="IPR039420">
    <property type="entry name" value="WalR-like"/>
</dbReference>
<feature type="modified residue" description="4-aspartylphosphate" evidence="5">
    <location>
        <position position="512"/>
    </location>
</feature>
<feature type="transmembrane region" description="Helical" evidence="6">
    <location>
        <begin position="165"/>
        <end position="186"/>
    </location>
</feature>
<evidence type="ECO:0000313" key="10">
    <source>
        <dbReference type="Proteomes" id="UP000283946"/>
    </source>
</evidence>
<dbReference type="InterPro" id="IPR011006">
    <property type="entry name" value="CheY-like_superfamily"/>
</dbReference>
<dbReference type="InterPro" id="IPR001789">
    <property type="entry name" value="Sig_transdc_resp-reg_receiver"/>
</dbReference>
<dbReference type="Gene3D" id="3.30.565.10">
    <property type="entry name" value="Histidine kinase-like ATPase, C-terminal domain"/>
    <property type="match status" value="1"/>
</dbReference>
<evidence type="ECO:0000256" key="2">
    <source>
        <dbReference type="ARBA" id="ARBA00023015"/>
    </source>
</evidence>
<feature type="transmembrane region" description="Helical" evidence="6">
    <location>
        <begin position="30"/>
        <end position="52"/>
    </location>
</feature>
<dbReference type="GO" id="GO:0046983">
    <property type="term" value="F:protein dimerization activity"/>
    <property type="evidence" value="ECO:0007669"/>
    <property type="project" value="InterPro"/>
</dbReference>
<feature type="transmembrane region" description="Helical" evidence="6">
    <location>
        <begin position="125"/>
        <end position="145"/>
    </location>
</feature>
<dbReference type="Gene3D" id="3.40.50.2300">
    <property type="match status" value="1"/>
</dbReference>
<dbReference type="Pfam" id="PF23539">
    <property type="entry name" value="DUF7134"/>
    <property type="match status" value="1"/>
</dbReference>
<keyword evidence="2" id="KW-0805">Transcription regulation</keyword>
<evidence type="ECO:0000256" key="4">
    <source>
        <dbReference type="ARBA" id="ARBA00023163"/>
    </source>
</evidence>
<dbReference type="Gene3D" id="1.20.5.1930">
    <property type="match status" value="1"/>
</dbReference>
<name>A0AAD1AEE5_9MICO</name>
<sequence length="679" mass="71794">MSPGFGATDPFDAGWVRRPPSRAGYVQDTISAGILLVATLASVALYTSAGFADAPHPILSAHWAVALTLPLALRRRFPATVAVVLSVVYVLGLVLRVPESMFGQICLFLALYTVGAWGRDRRVALAVRVVIAVGMLGWLIVSLITDDWVSSAVSRDDSSGLLSPYIAASALAVMSNLLFFGGAYVFGEASWQSARRLEALEARTAELDDERERSSKRAVSSERLRIARELHDVVAHHVSVMGVQAGAARRVLARDPEKAAASLSAIESDARSAIEELHRILVALRADDAAPNALSDSASTRGVAQLEELVAASNGSGLPTTFQAIGTPRDVPATVGLSLYRIAQESLTNVRKHAGRGARAEVRLRYATEAVELEIADDGGTGPHVGAPASCGLGHTGMSERAAAVGGWIEMGPKGAGYLVHVEVPLSPVRVGAGAPSANPVASSGASGATDRGEHMTERVRVLLVDDQELVRVGFRIILESEPGIDVVGEARTGLEAIQRAAELCPDVICMDVQMPGLDGLAATREIVADAGLCSRVLILTTFDRDDYLFDALSAGASGFLLKNASPEELVEAVQVVARGDAMLSPDVTRRVIERFASGPARPLPADHPGVGDLTDREREVLVLLSRGWSNAEIAAELFVGEATVKTHVSKILMKLGVRDRIQAVVFAYEHGIAVPGRL</sequence>
<proteinExistence type="predicted"/>
<dbReference type="PANTHER" id="PTHR43214">
    <property type="entry name" value="TWO-COMPONENT RESPONSE REGULATOR"/>
    <property type="match status" value="1"/>
</dbReference>
<dbReference type="EMBL" id="CP028130">
    <property type="protein sequence ID" value="AZZ56703.1"/>
    <property type="molecule type" value="Genomic_DNA"/>
</dbReference>
<dbReference type="SUPFAM" id="SSF55874">
    <property type="entry name" value="ATPase domain of HSP90 chaperone/DNA topoisomerase II/histidine kinase"/>
    <property type="match status" value="1"/>
</dbReference>
<dbReference type="GO" id="GO:0016020">
    <property type="term" value="C:membrane"/>
    <property type="evidence" value="ECO:0007669"/>
    <property type="project" value="InterPro"/>
</dbReference>